<keyword evidence="2" id="KW-0805">Transcription regulation</keyword>
<proteinExistence type="inferred from homology"/>
<dbReference type="GO" id="GO:0003677">
    <property type="term" value="F:DNA binding"/>
    <property type="evidence" value="ECO:0007669"/>
    <property type="project" value="UniProtKB-KW"/>
</dbReference>
<comment type="similarity">
    <text evidence="1">Belongs to the LysR transcriptional regulatory family.</text>
</comment>
<reference evidence="6 9" key="3">
    <citation type="submission" date="2018-05" db="EMBL/GenBank/DDBJ databases">
        <title>Klebsiella quasipneumonaiae provides a window into carbapenemase gene transfer, plasmid rearrangements and nosocomial acquisition from the hospital environment.</title>
        <authorList>
            <person name="Mathers A.J."/>
            <person name="Vegesana K."/>
            <person name="Stoesser N."/>
            <person name="Crook D."/>
            <person name="Vaughan A."/>
            <person name="Barry K."/>
            <person name="Parikh H."/>
            <person name="Sebra R."/>
            <person name="Kotay S."/>
            <person name="Walker A.S."/>
            <person name="Sheppard A.E."/>
        </authorList>
    </citation>
    <scope>NUCLEOTIDE SEQUENCE [LARGE SCALE GENOMIC DNA]</scope>
    <source>
        <strain evidence="6 9">CAV1761</strain>
    </source>
</reference>
<dbReference type="Proteomes" id="UP000050489">
    <property type="component" value="Unassembled WGS sequence"/>
</dbReference>
<dbReference type="EMBL" id="CP029449">
    <property type="protein sequence ID" value="AWL67260.1"/>
    <property type="molecule type" value="Genomic_DNA"/>
</dbReference>
<dbReference type="GO" id="GO:0005829">
    <property type="term" value="C:cytosol"/>
    <property type="evidence" value="ECO:0007669"/>
    <property type="project" value="TreeGrafter"/>
</dbReference>
<dbReference type="SUPFAM" id="SSF46785">
    <property type="entry name" value="Winged helix' DNA-binding domain"/>
    <property type="match status" value="1"/>
</dbReference>
<dbReference type="Gene3D" id="3.40.190.290">
    <property type="match status" value="1"/>
</dbReference>
<dbReference type="Pfam" id="PF03466">
    <property type="entry name" value="LysR_substrate"/>
    <property type="match status" value="1"/>
</dbReference>
<dbReference type="PANTHER" id="PTHR30419:SF24">
    <property type="entry name" value="HTH-TYPE TRANSCRIPTIONAL REGULATOR CZCR"/>
    <property type="match status" value="1"/>
</dbReference>
<reference evidence="7" key="2">
    <citation type="journal article" date="2017" name="PLoS ONE">
        <title>Genomic and phenotypic characterisation of fluoroquinolone resistance mechanisms in Enterobacteriaceae in Durban, South Africa.</title>
        <authorList>
            <person name="Osei Sekyere J."/>
            <person name="Amoako D.G."/>
        </authorList>
    </citation>
    <scope>NUCLEOTIDE SEQUENCE</scope>
    <source>
        <strain evidence="7">945174350</strain>
    </source>
</reference>
<dbReference type="PANTHER" id="PTHR30419">
    <property type="entry name" value="HTH-TYPE TRANSCRIPTIONAL REGULATOR YBHD"/>
    <property type="match status" value="1"/>
</dbReference>
<reference evidence="8" key="1">
    <citation type="submission" date="2016-04" db="EMBL/GenBank/DDBJ databases">
        <authorList>
            <person name="Osei Sekyere J."/>
            <person name="Sivertsen A."/>
            <person name="Pedersen A.T."/>
            <person name="Sundsfjord A."/>
        </authorList>
    </citation>
    <scope>NUCLEOTIDE SEQUENCE [LARGE SCALE GENOMIC DNA]</scope>
    <source>
        <strain evidence="8">945174350</strain>
    </source>
</reference>
<dbReference type="Pfam" id="PF00126">
    <property type="entry name" value="HTH_1"/>
    <property type="match status" value="1"/>
</dbReference>
<evidence type="ECO:0000256" key="2">
    <source>
        <dbReference type="ARBA" id="ARBA00023015"/>
    </source>
</evidence>
<evidence type="ECO:0000313" key="9">
    <source>
        <dbReference type="Proteomes" id="UP000245399"/>
    </source>
</evidence>
<dbReference type="EMBL" id="LJEX02000094">
    <property type="protein sequence ID" value="OCO84773.1"/>
    <property type="molecule type" value="Genomic_DNA"/>
</dbReference>
<dbReference type="Gene3D" id="1.10.10.10">
    <property type="entry name" value="Winged helix-like DNA-binding domain superfamily/Winged helix DNA-binding domain"/>
    <property type="match status" value="1"/>
</dbReference>
<sequence length="295" mass="31752">MHNLLHWRLLVAVADSGTITQAAALCGMTQSAASQAIAQLETMLSTRLLVRQPHNVVLTQSGLQIVTHARTMLEALRAIQQCAQQAGNAHAGKIRLASFPSAFSKLLPPLLRKFRRLYPDIELITLEGTDHEVESWLTSATADIGVVLNPAPERLCFPLGEDAWLAVVPSAHPLARARRPVALDALFRLPFILATGGCDVNAQRLAQQSGLALADIRATVSDWQTALTLVREGTGVALMPASVIPPDALGVCALPLVAPIYRRFGLACSSDAAAQPPVQTLLSYLREREQTLTSR</sequence>
<dbReference type="CDD" id="cd05466">
    <property type="entry name" value="PBP2_LTTR_substrate"/>
    <property type="match status" value="1"/>
</dbReference>
<dbReference type="GO" id="GO:0003700">
    <property type="term" value="F:DNA-binding transcription factor activity"/>
    <property type="evidence" value="ECO:0007669"/>
    <property type="project" value="InterPro"/>
</dbReference>
<dbReference type="RefSeq" id="WP_047727948.1">
    <property type="nucleotide sequence ID" value="NZ_CADDTT010000009.1"/>
</dbReference>
<evidence type="ECO:0000256" key="4">
    <source>
        <dbReference type="ARBA" id="ARBA00023163"/>
    </source>
</evidence>
<name>A0A0G3SJV1_SERMA</name>
<dbReference type="InterPro" id="IPR036390">
    <property type="entry name" value="WH_DNA-bd_sf"/>
</dbReference>
<dbReference type="InterPro" id="IPR050950">
    <property type="entry name" value="HTH-type_LysR_regulators"/>
</dbReference>
<dbReference type="InterPro" id="IPR036388">
    <property type="entry name" value="WH-like_DNA-bd_sf"/>
</dbReference>
<dbReference type="InterPro" id="IPR000847">
    <property type="entry name" value="LysR_HTH_N"/>
</dbReference>
<dbReference type="Proteomes" id="UP000245399">
    <property type="component" value="Chromosome"/>
</dbReference>
<dbReference type="InterPro" id="IPR005119">
    <property type="entry name" value="LysR_subst-bd"/>
</dbReference>
<dbReference type="PROSITE" id="PS50931">
    <property type="entry name" value="HTH_LYSR"/>
    <property type="match status" value="1"/>
</dbReference>
<evidence type="ECO:0000313" key="7">
    <source>
        <dbReference type="EMBL" id="OCO84773.1"/>
    </source>
</evidence>
<evidence type="ECO:0000256" key="3">
    <source>
        <dbReference type="ARBA" id="ARBA00023125"/>
    </source>
</evidence>
<keyword evidence="4" id="KW-0804">Transcription</keyword>
<dbReference type="SUPFAM" id="SSF53850">
    <property type="entry name" value="Periplasmic binding protein-like II"/>
    <property type="match status" value="1"/>
</dbReference>
<evidence type="ECO:0000313" key="6">
    <source>
        <dbReference type="EMBL" id="AWL67260.1"/>
    </source>
</evidence>
<evidence type="ECO:0000256" key="1">
    <source>
        <dbReference type="ARBA" id="ARBA00009437"/>
    </source>
</evidence>
<protein>
    <submittedName>
        <fullName evidence="7">LysR family transcriptional regulator</fullName>
    </submittedName>
</protein>
<accession>A0A0G3SJV1</accession>
<keyword evidence="3" id="KW-0238">DNA-binding</keyword>
<dbReference type="AlphaFoldDB" id="A0A0G3SJV1"/>
<gene>
    <name evidence="7" type="ORF">AN695_0215540</name>
    <name evidence="6" type="ORF">DKC05_06070</name>
</gene>
<evidence type="ECO:0000313" key="8">
    <source>
        <dbReference type="Proteomes" id="UP000050489"/>
    </source>
</evidence>
<feature type="domain" description="HTH lysR-type" evidence="5">
    <location>
        <begin position="1"/>
        <end position="59"/>
    </location>
</feature>
<evidence type="ECO:0000259" key="5">
    <source>
        <dbReference type="PROSITE" id="PS50931"/>
    </source>
</evidence>
<organism evidence="7 8">
    <name type="scientific">Serratia marcescens</name>
    <dbReference type="NCBI Taxonomy" id="615"/>
    <lineage>
        <taxon>Bacteria</taxon>
        <taxon>Pseudomonadati</taxon>
        <taxon>Pseudomonadota</taxon>
        <taxon>Gammaproteobacteria</taxon>
        <taxon>Enterobacterales</taxon>
        <taxon>Yersiniaceae</taxon>
        <taxon>Serratia</taxon>
    </lineage>
</organism>